<dbReference type="CDD" id="cd00834">
    <property type="entry name" value="KAS_I_II"/>
    <property type="match status" value="1"/>
</dbReference>
<reference evidence="18 19" key="1">
    <citation type="submission" date="2020-08" db="EMBL/GenBank/DDBJ databases">
        <title>Sequencing the genomes of 1000 actinobacteria strains.</title>
        <authorList>
            <person name="Klenk H.-P."/>
        </authorList>
    </citation>
    <scope>NUCLEOTIDE SEQUENCE [LARGE SCALE GENOMIC DNA]</scope>
    <source>
        <strain evidence="18 19">DSM 45267</strain>
    </source>
</reference>
<accession>A0A839XLH5</accession>
<dbReference type="InterPro" id="IPR000794">
    <property type="entry name" value="Beta-ketoacyl_synthase"/>
</dbReference>
<dbReference type="InterPro" id="IPR018201">
    <property type="entry name" value="Ketoacyl_synth_AS"/>
</dbReference>
<proteinExistence type="inferred from homology"/>
<evidence type="ECO:0000256" key="11">
    <source>
        <dbReference type="ARBA" id="ARBA00024006"/>
    </source>
</evidence>
<evidence type="ECO:0000256" key="9">
    <source>
        <dbReference type="ARBA" id="ARBA00023160"/>
    </source>
</evidence>
<keyword evidence="9 14" id="KW-0275">Fatty acid biosynthesis</keyword>
<keyword evidence="10 14" id="KW-0012">Acyltransferase</keyword>
<dbReference type="SUPFAM" id="SSF53901">
    <property type="entry name" value="Thiolase-like"/>
    <property type="match status" value="2"/>
</dbReference>
<dbReference type="InterPro" id="IPR020841">
    <property type="entry name" value="PKS_Beta-ketoAc_synthase_dom"/>
</dbReference>
<comment type="catalytic activity">
    <reaction evidence="12 14">
        <text>(9Z)-hexadecenoyl-[ACP] + malonyl-[ACP] + H(+) = 3-oxo-(11Z)-octadecenoyl-[ACP] + holo-[ACP] + CO2</text>
        <dbReference type="Rhea" id="RHEA:55040"/>
        <dbReference type="Rhea" id="RHEA-COMP:9623"/>
        <dbReference type="Rhea" id="RHEA-COMP:9685"/>
        <dbReference type="Rhea" id="RHEA-COMP:10800"/>
        <dbReference type="Rhea" id="RHEA-COMP:14074"/>
        <dbReference type="ChEBI" id="CHEBI:15378"/>
        <dbReference type="ChEBI" id="CHEBI:16526"/>
        <dbReference type="ChEBI" id="CHEBI:64479"/>
        <dbReference type="ChEBI" id="CHEBI:78449"/>
        <dbReference type="ChEBI" id="CHEBI:83989"/>
        <dbReference type="ChEBI" id="CHEBI:138538"/>
        <dbReference type="EC" id="2.3.1.179"/>
    </reaction>
</comment>
<evidence type="ECO:0000313" key="18">
    <source>
        <dbReference type="EMBL" id="MBB3661593.1"/>
    </source>
</evidence>
<dbReference type="PANTHER" id="PTHR11712:SF336">
    <property type="entry name" value="3-OXOACYL-[ACYL-CARRIER-PROTEIN] SYNTHASE, MITOCHONDRIAL"/>
    <property type="match status" value="1"/>
</dbReference>
<dbReference type="NCBIfam" id="NF005589">
    <property type="entry name" value="PRK07314.1"/>
    <property type="match status" value="1"/>
</dbReference>
<dbReference type="UniPathway" id="UPA00094"/>
<comment type="function">
    <text evidence="11 14">Involved in the type II fatty acid elongation cycle. Catalyzes the elongation of a wide range of acyl-ACP by the addition of two carbons from malonyl-ACP to an acyl acceptor. Can efficiently catalyze the conversion of palmitoleoyl-ACP (cis-hexadec-9-enoyl-ACP) to cis-vaccenoyl-ACP (cis-octadec-11-enoyl-ACP), an essential step in the thermal regulation of fatty acid composition.</text>
</comment>
<comment type="catalytic activity">
    <reaction evidence="13 14">
        <text>a fatty acyl-[ACP] + malonyl-[ACP] + H(+) = a 3-oxoacyl-[ACP] + holo-[ACP] + CO2</text>
        <dbReference type="Rhea" id="RHEA:22836"/>
        <dbReference type="Rhea" id="RHEA-COMP:9623"/>
        <dbReference type="Rhea" id="RHEA-COMP:9685"/>
        <dbReference type="Rhea" id="RHEA-COMP:9916"/>
        <dbReference type="Rhea" id="RHEA-COMP:14125"/>
        <dbReference type="ChEBI" id="CHEBI:15378"/>
        <dbReference type="ChEBI" id="CHEBI:16526"/>
        <dbReference type="ChEBI" id="CHEBI:64479"/>
        <dbReference type="ChEBI" id="CHEBI:78449"/>
        <dbReference type="ChEBI" id="CHEBI:78776"/>
        <dbReference type="ChEBI" id="CHEBI:138651"/>
    </reaction>
</comment>
<evidence type="ECO:0000256" key="2">
    <source>
        <dbReference type="ARBA" id="ARBA00008467"/>
    </source>
</evidence>
<evidence type="ECO:0000256" key="12">
    <source>
        <dbReference type="ARBA" id="ARBA00047318"/>
    </source>
</evidence>
<protein>
    <recommendedName>
        <fullName evidence="4 14">3-oxoacyl-[acyl-carrier-protein] synthase 2</fullName>
        <ecNumber evidence="3 14">2.3.1.179</ecNumber>
    </recommendedName>
</protein>
<dbReference type="Pfam" id="PF00109">
    <property type="entry name" value="ketoacyl-synt"/>
    <property type="match status" value="1"/>
</dbReference>
<evidence type="ECO:0000256" key="10">
    <source>
        <dbReference type="ARBA" id="ARBA00023315"/>
    </source>
</evidence>
<evidence type="ECO:0000256" key="13">
    <source>
        <dbReference type="ARBA" id="ARBA00047659"/>
    </source>
</evidence>
<dbReference type="EMBL" id="JACIBS010000001">
    <property type="protein sequence ID" value="MBB3661593.1"/>
    <property type="molecule type" value="Genomic_DNA"/>
</dbReference>
<comment type="caution">
    <text evidence="18">The sequence shown here is derived from an EMBL/GenBank/DDBJ whole genome shotgun (WGS) entry which is preliminary data.</text>
</comment>
<gene>
    <name evidence="18" type="ORF">FB384_000497</name>
</gene>
<dbReference type="InterPro" id="IPR016039">
    <property type="entry name" value="Thiolase-like"/>
</dbReference>
<keyword evidence="19" id="KW-1185">Reference proteome</keyword>
<dbReference type="GO" id="GO:0004315">
    <property type="term" value="F:3-oxoacyl-[acyl-carrier-protein] synthase activity"/>
    <property type="evidence" value="ECO:0007669"/>
    <property type="project" value="UniProtKB-UniRule"/>
</dbReference>
<evidence type="ECO:0000256" key="5">
    <source>
        <dbReference type="ARBA" id="ARBA00022516"/>
    </source>
</evidence>
<dbReference type="EC" id="2.3.1.179" evidence="3 14"/>
<dbReference type="GO" id="GO:0005829">
    <property type="term" value="C:cytosol"/>
    <property type="evidence" value="ECO:0007669"/>
    <property type="project" value="TreeGrafter"/>
</dbReference>
<dbReference type="PROSITE" id="PS00606">
    <property type="entry name" value="KS3_1"/>
    <property type="match status" value="1"/>
</dbReference>
<dbReference type="PANTHER" id="PTHR11712">
    <property type="entry name" value="POLYKETIDE SYNTHASE-RELATED"/>
    <property type="match status" value="1"/>
</dbReference>
<dbReference type="NCBIfam" id="TIGR03150">
    <property type="entry name" value="fabF"/>
    <property type="match status" value="1"/>
</dbReference>
<dbReference type="GO" id="GO:0030497">
    <property type="term" value="P:fatty acid elongation"/>
    <property type="evidence" value="ECO:0007669"/>
    <property type="project" value="UniProtKB-ARBA"/>
</dbReference>
<organism evidence="18 19">
    <name type="scientific">Prauserella sediminis</name>
    <dbReference type="NCBI Taxonomy" id="577680"/>
    <lineage>
        <taxon>Bacteria</taxon>
        <taxon>Bacillati</taxon>
        <taxon>Actinomycetota</taxon>
        <taxon>Actinomycetes</taxon>
        <taxon>Pseudonocardiales</taxon>
        <taxon>Pseudonocardiaceae</taxon>
        <taxon>Prauserella</taxon>
        <taxon>Prauserella salsuginis group</taxon>
    </lineage>
</organism>
<sequence length="422" mass="44756">MLEEIRKLRRRVVVTGHGAVTPLAPDVEGTWSAMLAGRSGVRRVQSLEVDDLQSQIAGEVRDFDPDAYIARNVSRRMDLYAQYALCAAIQAVESSKLTIDARLAPRAGVLMGSGYGANLYNQSLPDILREKGPRRISPFAQVAGAIDNPVGEISMQFGVKGPTRALSTACATGSDSVGEAARWIQLGVVDAAIAGGADNCITRIDLAASGNAKALSTRNDAPERASRPFDEERDGFVMSAGAGAVVLEEAEHAMRRGAHILGEVVGYASTSDAHHWTAPHPEAEGAKAAMRGALEDAGIAPADVDYINAHGTSTPVGDEREVAAIREVYGEHAPRIPVSSTKSMTGHMIGASGAVELIACMLAMRDGVVPPTINCEHPLDEEMNFVPTTPQHRDTRIAMSNSFGFGGRNAVLVVRRWEAEGA</sequence>
<dbReference type="InterPro" id="IPR014030">
    <property type="entry name" value="Ketoacyl_synth_N"/>
</dbReference>
<evidence type="ECO:0000256" key="14">
    <source>
        <dbReference type="PIRNR" id="PIRNR000447"/>
    </source>
</evidence>
<keyword evidence="6 14" id="KW-0808">Transferase</keyword>
<name>A0A839XLH5_9PSEU</name>
<evidence type="ECO:0000256" key="16">
    <source>
        <dbReference type="RuleBase" id="RU003694"/>
    </source>
</evidence>
<dbReference type="Proteomes" id="UP000564573">
    <property type="component" value="Unassembled WGS sequence"/>
</dbReference>
<dbReference type="PROSITE" id="PS52004">
    <property type="entry name" value="KS3_2"/>
    <property type="match status" value="1"/>
</dbReference>
<dbReference type="FunFam" id="3.40.47.10:FF:000029">
    <property type="entry name" value="3-oxoacyl-[acyl-carrier-protein] synthase 1"/>
    <property type="match status" value="1"/>
</dbReference>
<dbReference type="AlphaFoldDB" id="A0A839XLH5"/>
<evidence type="ECO:0000256" key="6">
    <source>
        <dbReference type="ARBA" id="ARBA00022679"/>
    </source>
</evidence>
<keyword evidence="7" id="KW-0276">Fatty acid metabolism</keyword>
<evidence type="ECO:0000256" key="15">
    <source>
        <dbReference type="PIRSR" id="PIRSR000447-1"/>
    </source>
</evidence>
<evidence type="ECO:0000256" key="8">
    <source>
        <dbReference type="ARBA" id="ARBA00023098"/>
    </source>
</evidence>
<feature type="domain" description="Ketosynthase family 3 (KS3)" evidence="17">
    <location>
        <begin position="9"/>
        <end position="416"/>
    </location>
</feature>
<dbReference type="InterPro" id="IPR014031">
    <property type="entry name" value="Ketoacyl_synth_C"/>
</dbReference>
<dbReference type="Pfam" id="PF02801">
    <property type="entry name" value="Ketoacyl-synt_C"/>
    <property type="match status" value="1"/>
</dbReference>
<feature type="active site" description="For beta-ketoacyl synthase activity" evidence="15">
    <location>
        <position position="170"/>
    </location>
</feature>
<evidence type="ECO:0000256" key="7">
    <source>
        <dbReference type="ARBA" id="ARBA00022832"/>
    </source>
</evidence>
<comment type="pathway">
    <text evidence="1 14">Lipid metabolism; fatty acid biosynthesis.</text>
</comment>
<dbReference type="PIRSF" id="PIRSF000447">
    <property type="entry name" value="KAS_II"/>
    <property type="match status" value="1"/>
</dbReference>
<evidence type="ECO:0000256" key="4">
    <source>
        <dbReference type="ARBA" id="ARBA00014657"/>
    </source>
</evidence>
<dbReference type="FunFam" id="3.40.47.10:FF:000018">
    <property type="entry name" value="3-oxoacyl-[acyl-carrier-protein] synthase 2"/>
    <property type="match status" value="1"/>
</dbReference>
<dbReference type="RefSeq" id="WP_183778775.1">
    <property type="nucleotide sequence ID" value="NZ_JACIBS010000001.1"/>
</dbReference>
<evidence type="ECO:0000256" key="1">
    <source>
        <dbReference type="ARBA" id="ARBA00005194"/>
    </source>
</evidence>
<evidence type="ECO:0000256" key="3">
    <source>
        <dbReference type="ARBA" id="ARBA00012356"/>
    </source>
</evidence>
<evidence type="ECO:0000313" key="19">
    <source>
        <dbReference type="Proteomes" id="UP000564573"/>
    </source>
</evidence>
<comment type="similarity">
    <text evidence="2 14 16">Belongs to the thiolase-like superfamily. Beta-ketoacyl-ACP synthases family.</text>
</comment>
<dbReference type="Gene3D" id="3.40.47.10">
    <property type="match status" value="1"/>
</dbReference>
<dbReference type="SMART" id="SM00825">
    <property type="entry name" value="PKS_KS"/>
    <property type="match status" value="1"/>
</dbReference>
<keyword evidence="8" id="KW-0443">Lipid metabolism</keyword>
<evidence type="ECO:0000259" key="17">
    <source>
        <dbReference type="PROSITE" id="PS52004"/>
    </source>
</evidence>
<keyword evidence="5 14" id="KW-0444">Lipid biosynthesis</keyword>
<dbReference type="InterPro" id="IPR017568">
    <property type="entry name" value="3-oxoacyl-ACP_synth-2"/>
</dbReference>